<evidence type="ECO:0000313" key="1">
    <source>
        <dbReference type="EMBL" id="VDP08683.1"/>
    </source>
</evidence>
<proteinExistence type="predicted"/>
<name>A0A183IQM1_9BILA</name>
<dbReference type="EMBL" id="UZAM01009348">
    <property type="protein sequence ID" value="VDP08683.1"/>
    <property type="molecule type" value="Genomic_DNA"/>
</dbReference>
<accession>A0A183IQM1</accession>
<dbReference type="WBParaSite" id="SBAD_0000615301-mRNA-1">
    <property type="protein sequence ID" value="SBAD_0000615301-mRNA-1"/>
    <property type="gene ID" value="SBAD_0000615301"/>
</dbReference>
<dbReference type="Proteomes" id="UP000270296">
    <property type="component" value="Unassembled WGS sequence"/>
</dbReference>
<protein>
    <submittedName>
        <fullName evidence="3">Fanconi anemia group I protein</fullName>
    </submittedName>
</protein>
<dbReference type="AlphaFoldDB" id="A0A183IQM1"/>
<reference evidence="1 2" key="2">
    <citation type="submission" date="2018-11" db="EMBL/GenBank/DDBJ databases">
        <authorList>
            <consortium name="Pathogen Informatics"/>
        </authorList>
    </citation>
    <scope>NUCLEOTIDE SEQUENCE [LARGE SCALE GENOMIC DNA]</scope>
</reference>
<evidence type="ECO:0000313" key="2">
    <source>
        <dbReference type="Proteomes" id="UP000270296"/>
    </source>
</evidence>
<sequence length="248" mass="28014">MITRNDAEKWLVEQFENCGNKKELISKILENISLTNLWVSQMDLQLLLKQVQVSHNQEYVHLVDVIAKACMDTFQSQDLVQDLQVGVETEISDQFSMKFSEISPCWLIAPLISRLPSSVQGRVLKAAATVLETSQCASRERSTSYQRYAVLLGFSLPYECFSCLLTQQPFLSLVLTCLSGQDDQRENLLSSLLKQIQEYIAQVKEVGGMFDTVCKTSSLENWALLLLQVLLYGIASEESDRQVEASMI</sequence>
<gene>
    <name evidence="1" type="ORF">SBAD_LOCUS5922</name>
</gene>
<organism evidence="3">
    <name type="scientific">Soboliphyme baturini</name>
    <dbReference type="NCBI Taxonomy" id="241478"/>
    <lineage>
        <taxon>Eukaryota</taxon>
        <taxon>Metazoa</taxon>
        <taxon>Ecdysozoa</taxon>
        <taxon>Nematoda</taxon>
        <taxon>Enoplea</taxon>
        <taxon>Dorylaimia</taxon>
        <taxon>Dioctophymatida</taxon>
        <taxon>Dioctophymatoidea</taxon>
        <taxon>Soboliphymatidae</taxon>
        <taxon>Soboliphyme</taxon>
    </lineage>
</organism>
<keyword evidence="2" id="KW-1185">Reference proteome</keyword>
<reference evidence="3" key="1">
    <citation type="submission" date="2016-06" db="UniProtKB">
        <authorList>
            <consortium name="WormBaseParasite"/>
        </authorList>
    </citation>
    <scope>IDENTIFICATION</scope>
</reference>
<evidence type="ECO:0000313" key="3">
    <source>
        <dbReference type="WBParaSite" id="SBAD_0000615301-mRNA-1"/>
    </source>
</evidence>
<dbReference type="OrthoDB" id="20828at2759"/>